<evidence type="ECO:0000256" key="4">
    <source>
        <dbReference type="ARBA" id="ARBA00022989"/>
    </source>
</evidence>
<dbReference type="PANTHER" id="PTHR23519">
    <property type="entry name" value="AUTOPHAGY-RELATED PROTEIN 22"/>
    <property type="match status" value="1"/>
</dbReference>
<sequence>MDATINDDTPALAVARPISGDGGALGKTGFAWALFEWARNPYYILVVIYIFAPYFARDIIGADLLASGALDGLDPETARNTANAQGQATIASVTKWAGLIAALTAPFLGAALDRGGRLKIVLALPVTAIVICSALLWFAMPGGEGLSTPAIMALLVIAYVSFTYSEVTHNSMLSVAGTPDRLAMISGLGLGLGNLAATLIFIAIAVLFVLPATISWPFPVPQFGIDLDEFEHARLVGPICAVWLAVFSIPFFLNARDPGVAGASWRTAMVEGVRSVRQTVREASKYRELMKFLLARMFYADAMAALLALGAVYVALFLGWGFLEMLCYAIFASACAFGGGIFGGWLEDRIGVKRALAVEILAMVITGLVQLSITRDSLFLGLIDNFQVWDGLVFKTLSDLTYLGLISVVAVTATASIASSRTMLVALAPPGRSGEFFGLFAIAGTITVWMGPLLVQYFTLWFTSQRVGMASISLLFVIGLTVLLTVSMPARGAAKG</sequence>
<dbReference type="GO" id="GO:0012505">
    <property type="term" value="C:endomembrane system"/>
    <property type="evidence" value="ECO:0007669"/>
    <property type="project" value="UniProtKB-SubCell"/>
</dbReference>
<reference evidence="7 8" key="1">
    <citation type="submission" date="2020-11" db="EMBL/GenBank/DDBJ databases">
        <title>The genome sequence of Erythrobacter sp. 6D36.</title>
        <authorList>
            <person name="Liu Y."/>
        </authorList>
    </citation>
    <scope>NUCLEOTIDE SEQUENCE [LARGE SCALE GENOMIC DNA]</scope>
    <source>
        <strain evidence="7 8">6D36</strain>
    </source>
</reference>
<evidence type="ECO:0000256" key="5">
    <source>
        <dbReference type="ARBA" id="ARBA00023136"/>
    </source>
</evidence>
<feature type="transmembrane region" description="Helical" evidence="6">
    <location>
        <begin position="402"/>
        <end position="424"/>
    </location>
</feature>
<keyword evidence="2" id="KW-0813">Transport</keyword>
<dbReference type="PANTHER" id="PTHR23519:SF1">
    <property type="entry name" value="AUTOPHAGY-RELATED PROTEIN 22"/>
    <property type="match status" value="1"/>
</dbReference>
<feature type="transmembrane region" description="Helical" evidence="6">
    <location>
        <begin position="328"/>
        <end position="346"/>
    </location>
</feature>
<feature type="transmembrane region" description="Helical" evidence="6">
    <location>
        <begin position="188"/>
        <end position="215"/>
    </location>
</feature>
<feature type="transmembrane region" description="Helical" evidence="6">
    <location>
        <begin position="120"/>
        <end position="140"/>
    </location>
</feature>
<evidence type="ECO:0000256" key="3">
    <source>
        <dbReference type="ARBA" id="ARBA00022692"/>
    </source>
</evidence>
<name>A0A7S8ITG8_9SPHN</name>
<keyword evidence="8" id="KW-1185">Reference proteome</keyword>
<dbReference type="SUPFAM" id="SSF103473">
    <property type="entry name" value="MFS general substrate transporter"/>
    <property type="match status" value="1"/>
</dbReference>
<dbReference type="InterPro" id="IPR036259">
    <property type="entry name" value="MFS_trans_sf"/>
</dbReference>
<evidence type="ECO:0000256" key="6">
    <source>
        <dbReference type="SAM" id="Phobius"/>
    </source>
</evidence>
<dbReference type="InterPro" id="IPR050495">
    <property type="entry name" value="ATG22/LtaA_families"/>
</dbReference>
<dbReference type="KEGG" id="qso:IRL76_06760"/>
<keyword evidence="4 6" id="KW-1133">Transmembrane helix</keyword>
<feature type="transmembrane region" description="Helical" evidence="6">
    <location>
        <begin position="355"/>
        <end position="373"/>
    </location>
</feature>
<feature type="transmembrane region" description="Helical" evidence="6">
    <location>
        <begin position="235"/>
        <end position="253"/>
    </location>
</feature>
<dbReference type="Gene3D" id="1.20.1250.20">
    <property type="entry name" value="MFS general substrate transporter like domains"/>
    <property type="match status" value="1"/>
</dbReference>
<feature type="transmembrane region" description="Helical" evidence="6">
    <location>
        <begin position="467"/>
        <end position="486"/>
    </location>
</feature>
<feature type="transmembrane region" description="Helical" evidence="6">
    <location>
        <begin position="297"/>
        <end position="322"/>
    </location>
</feature>
<protein>
    <submittedName>
        <fullName evidence="7">MFS transporter</fullName>
    </submittedName>
</protein>
<dbReference type="AlphaFoldDB" id="A0A7S8ITG8"/>
<dbReference type="EMBL" id="CP064654">
    <property type="protein sequence ID" value="QPD00219.1"/>
    <property type="molecule type" value="Genomic_DNA"/>
</dbReference>
<proteinExistence type="predicted"/>
<feature type="transmembrane region" description="Helical" evidence="6">
    <location>
        <begin position="146"/>
        <end position="167"/>
    </location>
</feature>
<evidence type="ECO:0000256" key="2">
    <source>
        <dbReference type="ARBA" id="ARBA00022448"/>
    </source>
</evidence>
<evidence type="ECO:0000256" key="1">
    <source>
        <dbReference type="ARBA" id="ARBA00004127"/>
    </source>
</evidence>
<dbReference type="InterPro" id="IPR024671">
    <property type="entry name" value="Atg22-like"/>
</dbReference>
<feature type="transmembrane region" description="Helical" evidence="6">
    <location>
        <begin position="436"/>
        <end position="455"/>
    </location>
</feature>
<gene>
    <name evidence="7" type="ORF">IRL76_06760</name>
</gene>
<accession>A0A7S8ITG8</accession>
<dbReference type="RefSeq" id="WP_200984013.1">
    <property type="nucleotide sequence ID" value="NZ_CP064654.1"/>
</dbReference>
<evidence type="ECO:0000313" key="7">
    <source>
        <dbReference type="EMBL" id="QPD00219.1"/>
    </source>
</evidence>
<evidence type="ECO:0000313" key="8">
    <source>
        <dbReference type="Proteomes" id="UP000594459"/>
    </source>
</evidence>
<organism evidence="7 8">
    <name type="scientific">Qipengyuania soli</name>
    <dbReference type="NCBI Taxonomy" id="2782568"/>
    <lineage>
        <taxon>Bacteria</taxon>
        <taxon>Pseudomonadati</taxon>
        <taxon>Pseudomonadota</taxon>
        <taxon>Alphaproteobacteria</taxon>
        <taxon>Sphingomonadales</taxon>
        <taxon>Erythrobacteraceae</taxon>
        <taxon>Qipengyuania</taxon>
    </lineage>
</organism>
<comment type="subcellular location">
    <subcellularLocation>
        <location evidence="1">Endomembrane system</location>
        <topology evidence="1">Multi-pass membrane protein</topology>
    </subcellularLocation>
</comment>
<keyword evidence="3 6" id="KW-0812">Transmembrane</keyword>
<keyword evidence="5 6" id="KW-0472">Membrane</keyword>
<feature type="transmembrane region" description="Helical" evidence="6">
    <location>
        <begin position="42"/>
        <end position="60"/>
    </location>
</feature>
<dbReference type="Proteomes" id="UP000594459">
    <property type="component" value="Chromosome"/>
</dbReference>
<dbReference type="Pfam" id="PF11700">
    <property type="entry name" value="ATG22"/>
    <property type="match status" value="1"/>
</dbReference>